<feature type="non-terminal residue" evidence="1">
    <location>
        <position position="1"/>
    </location>
</feature>
<accession>A0A1Y2A5I3</accession>
<evidence type="ECO:0000313" key="2">
    <source>
        <dbReference type="Proteomes" id="UP000193144"/>
    </source>
</evidence>
<dbReference type="EMBL" id="MCFA01000011">
    <property type="protein sequence ID" value="ORY17590.1"/>
    <property type="molecule type" value="Genomic_DNA"/>
</dbReference>
<protein>
    <submittedName>
        <fullName evidence="1">Uncharacterized protein</fullName>
    </submittedName>
</protein>
<dbReference type="AlphaFoldDB" id="A0A1Y2A5I3"/>
<organism evidence="1 2">
    <name type="scientific">Clohesyomyces aquaticus</name>
    <dbReference type="NCBI Taxonomy" id="1231657"/>
    <lineage>
        <taxon>Eukaryota</taxon>
        <taxon>Fungi</taxon>
        <taxon>Dikarya</taxon>
        <taxon>Ascomycota</taxon>
        <taxon>Pezizomycotina</taxon>
        <taxon>Dothideomycetes</taxon>
        <taxon>Pleosporomycetidae</taxon>
        <taxon>Pleosporales</taxon>
        <taxon>Lindgomycetaceae</taxon>
        <taxon>Clohesyomyces</taxon>
    </lineage>
</organism>
<proteinExistence type="predicted"/>
<dbReference type="Proteomes" id="UP000193144">
    <property type="component" value="Unassembled WGS sequence"/>
</dbReference>
<comment type="caution">
    <text evidence="1">The sequence shown here is derived from an EMBL/GenBank/DDBJ whole genome shotgun (WGS) entry which is preliminary data.</text>
</comment>
<keyword evidence="2" id="KW-1185">Reference proteome</keyword>
<sequence>SKNGELEIGSVPTVKYDRFKQLLATNPITKDKSLKWNCQDWSLRVLRELREEGFIEEQYSNDVVKY</sequence>
<dbReference type="OrthoDB" id="37659at2759"/>
<reference evidence="1 2" key="1">
    <citation type="submission" date="2016-07" db="EMBL/GenBank/DDBJ databases">
        <title>Pervasive Adenine N6-methylation of Active Genes in Fungi.</title>
        <authorList>
            <consortium name="DOE Joint Genome Institute"/>
            <person name="Mondo S.J."/>
            <person name="Dannebaum R.O."/>
            <person name="Kuo R.C."/>
            <person name="Labutti K."/>
            <person name="Haridas S."/>
            <person name="Kuo A."/>
            <person name="Salamov A."/>
            <person name="Ahrendt S.R."/>
            <person name="Lipzen A."/>
            <person name="Sullivan W."/>
            <person name="Andreopoulos W.B."/>
            <person name="Clum A."/>
            <person name="Lindquist E."/>
            <person name="Daum C."/>
            <person name="Ramamoorthy G.K."/>
            <person name="Gryganskyi A."/>
            <person name="Culley D."/>
            <person name="Magnuson J.K."/>
            <person name="James T.Y."/>
            <person name="O'Malley M.A."/>
            <person name="Stajich J.E."/>
            <person name="Spatafora J.W."/>
            <person name="Visel A."/>
            <person name="Grigoriev I.V."/>
        </authorList>
    </citation>
    <scope>NUCLEOTIDE SEQUENCE [LARGE SCALE GENOMIC DNA]</scope>
    <source>
        <strain evidence="1 2">CBS 115471</strain>
    </source>
</reference>
<name>A0A1Y2A5I3_9PLEO</name>
<gene>
    <name evidence="1" type="ORF">BCR34DRAFT_530087</name>
</gene>
<evidence type="ECO:0000313" key="1">
    <source>
        <dbReference type="EMBL" id="ORY17590.1"/>
    </source>
</evidence>